<dbReference type="InterPro" id="IPR037523">
    <property type="entry name" value="VOC_core"/>
</dbReference>
<protein>
    <submittedName>
        <fullName evidence="3">VOC family protein</fullName>
    </submittedName>
</protein>
<dbReference type="PROSITE" id="PS51819">
    <property type="entry name" value="VOC"/>
    <property type="match status" value="1"/>
</dbReference>
<reference evidence="4" key="1">
    <citation type="journal article" date="2019" name="Int. J. Syst. Evol. Microbiol.">
        <title>The Global Catalogue of Microorganisms (GCM) 10K type strain sequencing project: providing services to taxonomists for standard genome sequencing and annotation.</title>
        <authorList>
            <consortium name="The Broad Institute Genomics Platform"/>
            <consortium name="The Broad Institute Genome Sequencing Center for Infectious Disease"/>
            <person name="Wu L."/>
            <person name="Ma J."/>
        </authorList>
    </citation>
    <scope>NUCLEOTIDE SEQUENCE [LARGE SCALE GENOMIC DNA]</scope>
    <source>
        <strain evidence="4">CCM 7427</strain>
    </source>
</reference>
<comment type="caution">
    <text evidence="3">The sequence shown here is derived from an EMBL/GenBank/DDBJ whole genome shotgun (WGS) entry which is preliminary data.</text>
</comment>
<evidence type="ECO:0000313" key="4">
    <source>
        <dbReference type="Proteomes" id="UP001597521"/>
    </source>
</evidence>
<dbReference type="PANTHER" id="PTHR43048:SF5">
    <property type="entry name" value="BLR5325 PROTEIN"/>
    <property type="match status" value="1"/>
</dbReference>
<dbReference type="Proteomes" id="UP001597521">
    <property type="component" value="Unassembled WGS sequence"/>
</dbReference>
<dbReference type="InterPro" id="IPR029068">
    <property type="entry name" value="Glyas_Bleomycin-R_OHBP_Dase"/>
</dbReference>
<sequence length="133" mass="14511">MLVGFEHAGMTAADLDRTIHFYCDLLGLRLALRKRQATGELAFLDAGGGMLEIFAPDEPVTTARDVPLGEAGVRHLTFAVTDVDAMVSRLEAAGVPVVECPRDAHNREMVRRVAFVRDPDGILVELVERTPGR</sequence>
<dbReference type="Pfam" id="PF00903">
    <property type="entry name" value="Glyoxalase"/>
    <property type="match status" value="1"/>
</dbReference>
<gene>
    <name evidence="3" type="ORF">ACFSX5_14775</name>
</gene>
<feature type="domain" description="VOC" evidence="2">
    <location>
        <begin position="4"/>
        <end position="129"/>
    </location>
</feature>
<evidence type="ECO:0000256" key="1">
    <source>
        <dbReference type="ARBA" id="ARBA00022723"/>
    </source>
</evidence>
<dbReference type="PANTHER" id="PTHR43048">
    <property type="entry name" value="METHYLMALONYL-COA EPIMERASE"/>
    <property type="match status" value="1"/>
</dbReference>
<evidence type="ECO:0000259" key="2">
    <source>
        <dbReference type="PROSITE" id="PS51819"/>
    </source>
</evidence>
<dbReference type="InterPro" id="IPR004360">
    <property type="entry name" value="Glyas_Fos-R_dOase_dom"/>
</dbReference>
<dbReference type="RefSeq" id="WP_386834457.1">
    <property type="nucleotide sequence ID" value="NZ_JBHUNP010000001.1"/>
</dbReference>
<name>A0ABW5QN32_9HYPH</name>
<evidence type="ECO:0000313" key="3">
    <source>
        <dbReference type="EMBL" id="MFD2649050.1"/>
    </source>
</evidence>
<dbReference type="SUPFAM" id="SSF54593">
    <property type="entry name" value="Glyoxalase/Bleomycin resistance protein/Dihydroxybiphenyl dioxygenase"/>
    <property type="match status" value="1"/>
</dbReference>
<dbReference type="EMBL" id="JBHUNP010000001">
    <property type="protein sequence ID" value="MFD2649050.1"/>
    <property type="molecule type" value="Genomic_DNA"/>
</dbReference>
<organism evidence="3 4">
    <name type="scientific">Devosia albogilva</name>
    <dbReference type="NCBI Taxonomy" id="429726"/>
    <lineage>
        <taxon>Bacteria</taxon>
        <taxon>Pseudomonadati</taxon>
        <taxon>Pseudomonadota</taxon>
        <taxon>Alphaproteobacteria</taxon>
        <taxon>Hyphomicrobiales</taxon>
        <taxon>Devosiaceae</taxon>
        <taxon>Devosia</taxon>
    </lineage>
</organism>
<keyword evidence="1" id="KW-0479">Metal-binding</keyword>
<proteinExistence type="predicted"/>
<keyword evidence="4" id="KW-1185">Reference proteome</keyword>
<accession>A0ABW5QN32</accession>
<dbReference type="Gene3D" id="3.10.180.10">
    <property type="entry name" value="2,3-Dihydroxybiphenyl 1,2-Dioxygenase, domain 1"/>
    <property type="match status" value="1"/>
</dbReference>
<dbReference type="InterPro" id="IPR051785">
    <property type="entry name" value="MMCE/EMCE_epimerase"/>
</dbReference>